<dbReference type="PANTHER" id="PTHR38753">
    <property type="entry name" value="SLR1441 PROTEIN"/>
    <property type="match status" value="1"/>
</dbReference>
<evidence type="ECO:0000313" key="2">
    <source>
        <dbReference type="EMBL" id="AKG38541.1"/>
    </source>
</evidence>
<dbReference type="AlphaFoldDB" id="A0A0F7CKZ9"/>
<dbReference type="Gene3D" id="1.10.287.2610">
    <property type="match status" value="1"/>
</dbReference>
<dbReference type="KEGG" id="thf:MA03_03560"/>
<name>A0A0F7CKZ9_9CREN</name>
<dbReference type="STRING" id="1550241.MA03_03560"/>
<gene>
    <name evidence="2" type="ORF">MA03_03560</name>
</gene>
<sequence>MITAELYEFIVRVVEEKVKDIKVTREEFDQLRRTVEKGLAELAKRVDELAAAQAATERRLEELAKRVDQLAAAQAATERRLEELAKRVDQLAAAQAATERRLEELAKRVDELAAAQAATQRQVEKLAAAVDALRIQVGRLSETVGFTLEDLAKDLLPYWLRGRLGVEVESLERKIIELEGEEVEVDLYAWGVLGDKKVLVVGEVKSRIYEDDVNAFYRKVVAPLSAKMGVEIIGILFGFAIHPRAETRARELGMHAVTAYKARV</sequence>
<accession>A0A0F7CKZ9</accession>
<keyword evidence="1" id="KW-0175">Coiled coil</keyword>
<keyword evidence="3" id="KW-1185">Reference proteome</keyword>
<evidence type="ECO:0000313" key="3">
    <source>
        <dbReference type="Proteomes" id="UP000067434"/>
    </source>
</evidence>
<dbReference type="PANTHER" id="PTHR38753:SF1">
    <property type="entry name" value="SLR1441 PROTEIN"/>
    <property type="match status" value="1"/>
</dbReference>
<proteinExistence type="predicted"/>
<reference evidence="2 3" key="1">
    <citation type="journal article" date="2015" name="Stand. Genomic Sci.">
        <title>Complete genome sequence of and proposal of Thermofilum uzonense sp. nov. a novel hyperthermophilic crenarchaeon and emended description of the genus Thermofilum.</title>
        <authorList>
            <person name="Toshchakov S.V."/>
            <person name="Korzhenkov A.A."/>
            <person name="Samarov N.I."/>
            <person name="Mazunin I.O."/>
            <person name="Mozhey O.I."/>
            <person name="Shmyr I.S."/>
            <person name="Derbikova K.S."/>
            <person name="Taranov E.A."/>
            <person name="Dominova I.N."/>
            <person name="Bonch-Osmolovskaya E.A."/>
            <person name="Patrushev M.V."/>
            <person name="Podosokorskaya O.A."/>
            <person name="Kublanov I.V."/>
        </authorList>
    </citation>
    <scope>NUCLEOTIDE SEQUENCE [LARGE SCALE GENOMIC DNA]</scope>
    <source>
        <strain evidence="2 3">1807-2</strain>
    </source>
</reference>
<dbReference type="RefSeq" id="WP_052883960.1">
    <property type="nucleotide sequence ID" value="NZ_CP009961.1"/>
</dbReference>
<protein>
    <recommendedName>
        <fullName evidence="4">Chordopoxvirus fusion protein</fullName>
    </recommendedName>
</protein>
<dbReference type="Proteomes" id="UP000067434">
    <property type="component" value="Chromosome"/>
</dbReference>
<dbReference type="PATRIC" id="fig|1550241.5.peg.754"/>
<dbReference type="OrthoDB" id="372256at2157"/>
<dbReference type="HOGENOM" id="CLU_1052195_0_0_2"/>
<dbReference type="SUPFAM" id="SSF57997">
    <property type="entry name" value="Tropomyosin"/>
    <property type="match status" value="1"/>
</dbReference>
<evidence type="ECO:0008006" key="4">
    <source>
        <dbReference type="Google" id="ProtNLM"/>
    </source>
</evidence>
<feature type="coiled-coil region" evidence="1">
    <location>
        <begin position="14"/>
        <end position="122"/>
    </location>
</feature>
<dbReference type="GeneID" id="25401277"/>
<organism evidence="2 3">
    <name type="scientific">Infirmifilum uzonense</name>
    <dbReference type="NCBI Taxonomy" id="1550241"/>
    <lineage>
        <taxon>Archaea</taxon>
        <taxon>Thermoproteota</taxon>
        <taxon>Thermoprotei</taxon>
        <taxon>Thermofilales</taxon>
        <taxon>Thermofilaceae</taxon>
        <taxon>Infirmifilum</taxon>
    </lineage>
</organism>
<dbReference type="EMBL" id="CP009961">
    <property type="protein sequence ID" value="AKG38541.1"/>
    <property type="molecule type" value="Genomic_DNA"/>
</dbReference>
<evidence type="ECO:0000256" key="1">
    <source>
        <dbReference type="SAM" id="Coils"/>
    </source>
</evidence>